<name>A0A8J4GE52_9CHLO</name>
<feature type="non-terminal residue" evidence="2">
    <location>
        <position position="1"/>
    </location>
</feature>
<feature type="compositionally biased region" description="Polar residues" evidence="1">
    <location>
        <begin position="211"/>
        <end position="221"/>
    </location>
</feature>
<evidence type="ECO:0000256" key="1">
    <source>
        <dbReference type="SAM" id="MobiDB-lite"/>
    </source>
</evidence>
<dbReference type="Proteomes" id="UP000722791">
    <property type="component" value="Unassembled WGS sequence"/>
</dbReference>
<evidence type="ECO:0000313" key="2">
    <source>
        <dbReference type="EMBL" id="GIM05278.1"/>
    </source>
</evidence>
<feature type="region of interest" description="Disordered" evidence="1">
    <location>
        <begin position="181"/>
        <end position="242"/>
    </location>
</feature>
<gene>
    <name evidence="2" type="ORF">Vretimale_9730</name>
</gene>
<proteinExistence type="predicted"/>
<dbReference type="AlphaFoldDB" id="A0A8J4GE52"/>
<feature type="region of interest" description="Disordered" evidence="1">
    <location>
        <begin position="65"/>
        <end position="86"/>
    </location>
</feature>
<accession>A0A8J4GE52</accession>
<sequence>SRDSIMHRLGFKHFTRRSSASSSLGGGSAVEAPLIYVGDHLDTRSRRRRRQQRWKRLGSNLPAFDNLVPEHDSSGESAHGVESCSPRDSCPHDAAATAVVLALRQLGIALSSAPQHGSEEASNETAVAATATIGTNDATATATATATNVAATVNAAAAAAATVIPTNATAIAASAPASAAPAGADTAEGTVHPLNLPAPRLANGSADPEQDCTTHTIQQASDAAAGAEDTCTGASDTGAGPHAATATATAAAAAASAMAIGVRELGTDVGMELPQEQKQGKGLAEADLTEAVVTDALAAVKGGWLLDPIAGSRSDCGGEVRKMARSDSGAAAVAAAADAAGTGAALVSGRNSAATAAAGSGNSGDSSSPFLTSMSVLPPKAAAAVVDATPAGALT</sequence>
<evidence type="ECO:0000313" key="3">
    <source>
        <dbReference type="Proteomes" id="UP000722791"/>
    </source>
</evidence>
<feature type="non-terminal residue" evidence="2">
    <location>
        <position position="395"/>
    </location>
</feature>
<protein>
    <submittedName>
        <fullName evidence="2">Uncharacterized protein</fullName>
    </submittedName>
</protein>
<dbReference type="EMBL" id="BNCQ01000018">
    <property type="protein sequence ID" value="GIM05278.1"/>
    <property type="molecule type" value="Genomic_DNA"/>
</dbReference>
<reference evidence="2" key="1">
    <citation type="journal article" date="2021" name="Proc. Natl. Acad. Sci. U.S.A.">
        <title>Three genomes in the algal genus Volvox reveal the fate of a haploid sex-determining region after a transition to homothallism.</title>
        <authorList>
            <person name="Yamamoto K."/>
            <person name="Hamaji T."/>
            <person name="Kawai-Toyooka H."/>
            <person name="Matsuzaki R."/>
            <person name="Takahashi F."/>
            <person name="Nishimura Y."/>
            <person name="Kawachi M."/>
            <person name="Noguchi H."/>
            <person name="Minakuchi Y."/>
            <person name="Umen J.G."/>
            <person name="Toyoda A."/>
            <person name="Nozaki H."/>
        </authorList>
    </citation>
    <scope>NUCLEOTIDE SEQUENCE</scope>
    <source>
        <strain evidence="2">NIES-3785</strain>
    </source>
</reference>
<organism evidence="2 3">
    <name type="scientific">Volvox reticuliferus</name>
    <dbReference type="NCBI Taxonomy" id="1737510"/>
    <lineage>
        <taxon>Eukaryota</taxon>
        <taxon>Viridiplantae</taxon>
        <taxon>Chlorophyta</taxon>
        <taxon>core chlorophytes</taxon>
        <taxon>Chlorophyceae</taxon>
        <taxon>CS clade</taxon>
        <taxon>Chlamydomonadales</taxon>
        <taxon>Volvocaceae</taxon>
        <taxon>Volvox</taxon>
    </lineage>
</organism>
<comment type="caution">
    <text evidence="2">The sequence shown here is derived from an EMBL/GenBank/DDBJ whole genome shotgun (WGS) entry which is preliminary data.</text>
</comment>